<dbReference type="Proteomes" id="UP000237105">
    <property type="component" value="Unassembled WGS sequence"/>
</dbReference>
<dbReference type="AlphaFoldDB" id="A0A2P5E119"/>
<accession>A0A2P5E119</accession>
<name>A0A2P5E119_PARAD</name>
<evidence type="ECO:0000313" key="1">
    <source>
        <dbReference type="EMBL" id="PON79218.1"/>
    </source>
</evidence>
<keyword evidence="2" id="KW-1185">Reference proteome</keyword>
<evidence type="ECO:0000313" key="2">
    <source>
        <dbReference type="Proteomes" id="UP000237105"/>
    </source>
</evidence>
<gene>
    <name evidence="1" type="ORF">PanWU01x14_013340</name>
</gene>
<protein>
    <submittedName>
        <fullName evidence="1">Uncharacterized protein</fullName>
    </submittedName>
</protein>
<organism evidence="1 2">
    <name type="scientific">Parasponia andersonii</name>
    <name type="common">Sponia andersonii</name>
    <dbReference type="NCBI Taxonomy" id="3476"/>
    <lineage>
        <taxon>Eukaryota</taxon>
        <taxon>Viridiplantae</taxon>
        <taxon>Streptophyta</taxon>
        <taxon>Embryophyta</taxon>
        <taxon>Tracheophyta</taxon>
        <taxon>Spermatophyta</taxon>
        <taxon>Magnoliopsida</taxon>
        <taxon>eudicotyledons</taxon>
        <taxon>Gunneridae</taxon>
        <taxon>Pentapetalae</taxon>
        <taxon>rosids</taxon>
        <taxon>fabids</taxon>
        <taxon>Rosales</taxon>
        <taxon>Cannabaceae</taxon>
        <taxon>Parasponia</taxon>
    </lineage>
</organism>
<reference evidence="2" key="1">
    <citation type="submission" date="2016-06" db="EMBL/GenBank/DDBJ databases">
        <title>Parallel loss of symbiosis genes in relatives of nitrogen-fixing non-legume Parasponia.</title>
        <authorList>
            <person name="Van Velzen R."/>
            <person name="Holmer R."/>
            <person name="Bu F."/>
            <person name="Rutten L."/>
            <person name="Van Zeijl A."/>
            <person name="Liu W."/>
            <person name="Santuari L."/>
            <person name="Cao Q."/>
            <person name="Sharma T."/>
            <person name="Shen D."/>
            <person name="Roswanjaya Y."/>
            <person name="Wardhani T."/>
            <person name="Kalhor M.S."/>
            <person name="Jansen J."/>
            <person name="Van den Hoogen J."/>
            <person name="Gungor B."/>
            <person name="Hartog M."/>
            <person name="Hontelez J."/>
            <person name="Verver J."/>
            <person name="Yang W.-C."/>
            <person name="Schijlen E."/>
            <person name="Repin R."/>
            <person name="Schilthuizen M."/>
            <person name="Schranz E."/>
            <person name="Heidstra R."/>
            <person name="Miyata K."/>
            <person name="Fedorova E."/>
            <person name="Kohlen W."/>
            <person name="Bisseling T."/>
            <person name="Smit S."/>
            <person name="Geurts R."/>
        </authorList>
    </citation>
    <scope>NUCLEOTIDE SEQUENCE [LARGE SCALE GENOMIC DNA]</scope>
    <source>
        <strain evidence="2">cv. WU1-14</strain>
    </source>
</reference>
<dbReference type="EMBL" id="JXTB01000005">
    <property type="protein sequence ID" value="PON79218.1"/>
    <property type="molecule type" value="Genomic_DNA"/>
</dbReference>
<comment type="caution">
    <text evidence="1">The sequence shown here is derived from an EMBL/GenBank/DDBJ whole genome shotgun (WGS) entry which is preliminary data.</text>
</comment>
<proteinExistence type="predicted"/>
<sequence>MVSCRRKFGAGLELKLSSTDCCRTGMEFRIDHIQITLLQRLPTVRKVNKAASEVIALDDGDHRRQNQAIDLGSPLNRNFLKQYGQSSTPRVCSESIAILWRRPRAFILIDIKIQ</sequence>